<evidence type="ECO:0000259" key="2">
    <source>
        <dbReference type="PROSITE" id="PS51819"/>
    </source>
</evidence>
<dbReference type="PANTHER" id="PTHR43048:SF3">
    <property type="entry name" value="METHYLMALONYL-COA EPIMERASE, MITOCHONDRIAL"/>
    <property type="match status" value="1"/>
</dbReference>
<accession>A0ABN2RP70</accession>
<dbReference type="InterPro" id="IPR029068">
    <property type="entry name" value="Glyas_Bleomycin-R_OHBP_Dase"/>
</dbReference>
<dbReference type="EMBL" id="BAAAOH010000001">
    <property type="protein sequence ID" value="GAA1972455.1"/>
    <property type="molecule type" value="Genomic_DNA"/>
</dbReference>
<dbReference type="Gene3D" id="3.10.180.10">
    <property type="entry name" value="2,3-Dihydroxybiphenyl 1,2-Dioxygenase, domain 1"/>
    <property type="match status" value="1"/>
</dbReference>
<dbReference type="InterPro" id="IPR051785">
    <property type="entry name" value="MMCE/EMCE_epimerase"/>
</dbReference>
<sequence length="139" mass="15604">MSVPITVTRLDHIGVMVADIEAVVSWYTDSLGFEVLDRWVNADAQMAWAHLELHGFRIEFVERQGLMTPDPTAAGYHHIALVVPDCAQAVDALVRAGASVVFPPSYFDRHDMDWSFVQDPFGNILELVSYRSPHTPQRP</sequence>
<keyword evidence="1" id="KW-0479">Metal-binding</keyword>
<protein>
    <recommendedName>
        <fullName evidence="2">VOC domain-containing protein</fullName>
    </recommendedName>
</protein>
<dbReference type="PANTHER" id="PTHR43048">
    <property type="entry name" value="METHYLMALONYL-COA EPIMERASE"/>
    <property type="match status" value="1"/>
</dbReference>
<evidence type="ECO:0000256" key="1">
    <source>
        <dbReference type="ARBA" id="ARBA00022723"/>
    </source>
</evidence>
<keyword evidence="4" id="KW-1185">Reference proteome</keyword>
<dbReference type="RefSeq" id="WP_344057388.1">
    <property type="nucleotide sequence ID" value="NZ_BAAAOH010000001.1"/>
</dbReference>
<dbReference type="PROSITE" id="PS51819">
    <property type="entry name" value="VOC"/>
    <property type="match status" value="1"/>
</dbReference>
<name>A0ABN2RP70_9MICO</name>
<dbReference type="SUPFAM" id="SSF54593">
    <property type="entry name" value="Glyoxalase/Bleomycin resistance protein/Dihydroxybiphenyl dioxygenase"/>
    <property type="match status" value="1"/>
</dbReference>
<dbReference type="CDD" id="cd06587">
    <property type="entry name" value="VOC"/>
    <property type="match status" value="1"/>
</dbReference>
<evidence type="ECO:0000313" key="3">
    <source>
        <dbReference type="EMBL" id="GAA1972455.1"/>
    </source>
</evidence>
<reference evidence="3 4" key="1">
    <citation type="journal article" date="2019" name="Int. J. Syst. Evol. Microbiol.">
        <title>The Global Catalogue of Microorganisms (GCM) 10K type strain sequencing project: providing services to taxonomists for standard genome sequencing and annotation.</title>
        <authorList>
            <consortium name="The Broad Institute Genomics Platform"/>
            <consortium name="The Broad Institute Genome Sequencing Center for Infectious Disease"/>
            <person name="Wu L."/>
            <person name="Ma J."/>
        </authorList>
    </citation>
    <scope>NUCLEOTIDE SEQUENCE [LARGE SCALE GENOMIC DNA]</scope>
    <source>
        <strain evidence="3 4">JCM 14902</strain>
    </source>
</reference>
<gene>
    <name evidence="3" type="ORF">GCM10009777_00520</name>
</gene>
<proteinExistence type="predicted"/>
<dbReference type="InterPro" id="IPR037523">
    <property type="entry name" value="VOC_core"/>
</dbReference>
<dbReference type="Proteomes" id="UP001500326">
    <property type="component" value="Unassembled WGS sequence"/>
</dbReference>
<dbReference type="Pfam" id="PF00903">
    <property type="entry name" value="Glyoxalase"/>
    <property type="match status" value="1"/>
</dbReference>
<comment type="caution">
    <text evidence="3">The sequence shown here is derived from an EMBL/GenBank/DDBJ whole genome shotgun (WGS) entry which is preliminary data.</text>
</comment>
<organism evidence="3 4">
    <name type="scientific">Microbacterium pumilum</name>
    <dbReference type="NCBI Taxonomy" id="344165"/>
    <lineage>
        <taxon>Bacteria</taxon>
        <taxon>Bacillati</taxon>
        <taxon>Actinomycetota</taxon>
        <taxon>Actinomycetes</taxon>
        <taxon>Micrococcales</taxon>
        <taxon>Microbacteriaceae</taxon>
        <taxon>Microbacterium</taxon>
    </lineage>
</organism>
<dbReference type="InterPro" id="IPR004360">
    <property type="entry name" value="Glyas_Fos-R_dOase_dom"/>
</dbReference>
<feature type="domain" description="VOC" evidence="2">
    <location>
        <begin position="9"/>
        <end position="130"/>
    </location>
</feature>
<evidence type="ECO:0000313" key="4">
    <source>
        <dbReference type="Proteomes" id="UP001500326"/>
    </source>
</evidence>